<feature type="transmembrane region" description="Helical" evidence="6">
    <location>
        <begin position="247"/>
        <end position="271"/>
    </location>
</feature>
<feature type="transmembrane region" description="Helical" evidence="6">
    <location>
        <begin position="57"/>
        <end position="76"/>
    </location>
</feature>
<feature type="transmembrane region" description="Helical" evidence="6">
    <location>
        <begin position="117"/>
        <end position="141"/>
    </location>
</feature>
<dbReference type="GO" id="GO:0015658">
    <property type="term" value="F:branched-chain amino acid transmembrane transporter activity"/>
    <property type="evidence" value="ECO:0007669"/>
    <property type="project" value="InterPro"/>
</dbReference>
<feature type="transmembrane region" description="Helical" evidence="6">
    <location>
        <begin position="88"/>
        <end position="105"/>
    </location>
</feature>
<name>A0A191ZW78_9RALS</name>
<keyword evidence="2" id="KW-1003">Cell membrane</keyword>
<evidence type="ECO:0000256" key="2">
    <source>
        <dbReference type="ARBA" id="ARBA00022475"/>
    </source>
</evidence>
<sequence length="444" mass="47176">MERTMHQQAQQHGALPANDRARTMKFRPVNLARWLIWSITALVMIVLPLIWPQGFAITLLSQMGIMIIFALSYNMLLGQSGMLSFGHAVYAGLGAFMAVHVLNKIGAMQSLGVAGPLAVALLPIVGGLGGALFGVIFGYVTTKKAGTTFAMITMGIGEMVFASALMFPDFFGGEGGVSTNRSIGDALAGVSFGPARQVYYLIAAWCLISMALMYAWTQTPLGRIANAVRDNPERVEFIGYNTQRVRFLVVILSAFFAGIAGALSCINFEIVTAENVSAVRSGAVLLAAFIGGMGSFFGPIIGAVLTVFFTVALSGITKAWLLYLGLFFVLMVMYAPGGIASLLVMHLPIARRGKLKTLLPAYGVAFVPAAILLVALISTVEMIYAVQDEGSGGVATLFGMSVAPTTWMPWAVTAVLWLVGAFGLRAAAGKLRTAWDNALQEPQP</sequence>
<keyword evidence="4 6" id="KW-1133">Transmembrane helix</keyword>
<evidence type="ECO:0000313" key="8">
    <source>
        <dbReference type="EMBL" id="ANJ72338.1"/>
    </source>
</evidence>
<evidence type="ECO:0000256" key="6">
    <source>
        <dbReference type="SAM" id="Phobius"/>
    </source>
</evidence>
<dbReference type="PANTHER" id="PTHR30482:SF17">
    <property type="entry name" value="ABC TRANSPORTER ATP-BINDING PROTEIN"/>
    <property type="match status" value="1"/>
</dbReference>
<protein>
    <submittedName>
        <fullName evidence="8">ABC transporter permease</fullName>
    </submittedName>
    <submittedName>
        <fullName evidence="7">Branched-chain amino acid transport system / permease component family protein</fullName>
    </submittedName>
</protein>
<feature type="transmembrane region" description="Helical" evidence="6">
    <location>
        <begin position="198"/>
        <end position="216"/>
    </location>
</feature>
<dbReference type="PANTHER" id="PTHR30482">
    <property type="entry name" value="HIGH-AFFINITY BRANCHED-CHAIN AMINO ACID TRANSPORT SYSTEM PERMEASE"/>
    <property type="match status" value="1"/>
</dbReference>
<dbReference type="InterPro" id="IPR043428">
    <property type="entry name" value="LivM-like"/>
</dbReference>
<evidence type="ECO:0000256" key="1">
    <source>
        <dbReference type="ARBA" id="ARBA00004651"/>
    </source>
</evidence>
<dbReference type="KEGG" id="rin:ACS15_1663"/>
<proteinExistence type="predicted"/>
<feature type="transmembrane region" description="Helical" evidence="6">
    <location>
        <begin position="31"/>
        <end position="51"/>
    </location>
</feature>
<organism evidence="8 10">
    <name type="scientific">Ralstonia insidiosa</name>
    <dbReference type="NCBI Taxonomy" id="190721"/>
    <lineage>
        <taxon>Bacteria</taxon>
        <taxon>Pseudomonadati</taxon>
        <taxon>Pseudomonadota</taxon>
        <taxon>Betaproteobacteria</taxon>
        <taxon>Burkholderiales</taxon>
        <taxon>Burkholderiaceae</taxon>
        <taxon>Ralstonia</taxon>
    </lineage>
</organism>
<dbReference type="GO" id="GO:0005886">
    <property type="term" value="C:plasma membrane"/>
    <property type="evidence" value="ECO:0007669"/>
    <property type="project" value="UniProtKB-SubCell"/>
</dbReference>
<evidence type="ECO:0000313" key="7">
    <source>
        <dbReference type="EMBL" id="ANH74183.1"/>
    </source>
</evidence>
<feature type="transmembrane region" description="Helical" evidence="6">
    <location>
        <begin position="407"/>
        <end position="428"/>
    </location>
</feature>
<dbReference type="EMBL" id="CP016022">
    <property type="protein sequence ID" value="ANJ72338.1"/>
    <property type="molecule type" value="Genomic_DNA"/>
</dbReference>
<comment type="subcellular location">
    <subcellularLocation>
        <location evidence="1">Cell membrane</location>
        <topology evidence="1">Multi-pass membrane protein</topology>
    </subcellularLocation>
</comment>
<dbReference type="PATRIC" id="fig|190721.6.peg.1648"/>
<keyword evidence="5 6" id="KW-0472">Membrane</keyword>
<dbReference type="Proteomes" id="UP000078572">
    <property type="component" value="Chromosome 1"/>
</dbReference>
<dbReference type="GeneID" id="61525881"/>
<dbReference type="EMBL" id="CP012605">
    <property type="protein sequence ID" value="ANH74183.1"/>
    <property type="molecule type" value="Genomic_DNA"/>
</dbReference>
<dbReference type="AlphaFoldDB" id="A0A191ZW78"/>
<reference evidence="8" key="2">
    <citation type="submission" date="2016-06" db="EMBL/GenBank/DDBJ databases">
        <authorList>
            <person name="Kjaerup R.B."/>
            <person name="Dalgaard T.S."/>
            <person name="Juul-Madsen H.R."/>
        </authorList>
    </citation>
    <scope>NUCLEOTIDE SEQUENCE [LARGE SCALE GENOMIC DNA]</scope>
    <source>
        <strain evidence="8">ATCC 49129</strain>
    </source>
</reference>
<dbReference type="Proteomes" id="UP000077927">
    <property type="component" value="Chromosome 1"/>
</dbReference>
<keyword evidence="10" id="KW-1185">Reference proteome</keyword>
<feature type="transmembrane region" description="Helical" evidence="6">
    <location>
        <begin position="320"/>
        <end position="347"/>
    </location>
</feature>
<evidence type="ECO:0000313" key="10">
    <source>
        <dbReference type="Proteomes" id="UP000078572"/>
    </source>
</evidence>
<dbReference type="Pfam" id="PF02653">
    <property type="entry name" value="BPD_transp_2"/>
    <property type="match status" value="1"/>
</dbReference>
<keyword evidence="3 6" id="KW-0812">Transmembrane</keyword>
<evidence type="ECO:0000256" key="5">
    <source>
        <dbReference type="ARBA" id="ARBA00023136"/>
    </source>
</evidence>
<dbReference type="RefSeq" id="WP_031329259.1">
    <property type="nucleotide sequence ID" value="NZ_CP012605.1"/>
</dbReference>
<feature type="transmembrane region" description="Helical" evidence="6">
    <location>
        <begin position="359"/>
        <end position="387"/>
    </location>
</feature>
<feature type="transmembrane region" description="Helical" evidence="6">
    <location>
        <begin position="283"/>
        <end position="314"/>
    </location>
</feature>
<accession>A0A191ZW78</accession>
<dbReference type="OrthoDB" id="9034298at2"/>
<evidence type="ECO:0000256" key="3">
    <source>
        <dbReference type="ARBA" id="ARBA00022692"/>
    </source>
</evidence>
<evidence type="ECO:0000313" key="9">
    <source>
        <dbReference type="Proteomes" id="UP000077927"/>
    </source>
</evidence>
<evidence type="ECO:0000256" key="4">
    <source>
        <dbReference type="ARBA" id="ARBA00022989"/>
    </source>
</evidence>
<dbReference type="InterPro" id="IPR001851">
    <property type="entry name" value="ABC_transp_permease"/>
</dbReference>
<reference evidence="10" key="3">
    <citation type="submission" date="2016-06" db="EMBL/GenBank/DDBJ databases">
        <authorList>
            <person name="Xu Y."/>
            <person name="Nagy A."/>
            <person name="Yan X."/>
            <person name="Kim S.W."/>
            <person name="Haley B."/>
            <person name="Liu N.T."/>
            <person name="Nou X."/>
        </authorList>
    </citation>
    <scope>NUCLEOTIDE SEQUENCE [LARGE SCALE GENOMIC DNA]</scope>
    <source>
        <strain evidence="10">ATCC 49129</strain>
    </source>
</reference>
<gene>
    <name evidence="8" type="ORF">A9Y76_07595</name>
    <name evidence="7" type="ORF">ACS15_1663</name>
</gene>
<dbReference type="STRING" id="190721.ACS15_1663"/>
<dbReference type="CDD" id="cd06581">
    <property type="entry name" value="TM_PBP1_LivM_like"/>
    <property type="match status" value="1"/>
</dbReference>
<reference evidence="7 9" key="1">
    <citation type="submission" date="2015-09" db="EMBL/GenBank/DDBJ databases">
        <authorList>
            <person name="Xu Y."/>
            <person name="Nagy A."/>
            <person name="Liu N.T."/>
            <person name="Nou X."/>
        </authorList>
    </citation>
    <scope>NUCLEOTIDE SEQUENCE [LARGE SCALE GENOMIC DNA]</scope>
    <source>
        <strain evidence="7 9">FC1138</strain>
    </source>
</reference>